<feature type="region of interest" description="Disordered" evidence="1">
    <location>
        <begin position="1"/>
        <end position="50"/>
    </location>
</feature>
<dbReference type="InterPro" id="IPR019426">
    <property type="entry name" value="7TM_GPCR_serpentine_rcpt_Srv"/>
</dbReference>
<feature type="transmembrane region" description="Helical" evidence="2">
    <location>
        <begin position="256"/>
        <end position="276"/>
    </location>
</feature>
<feature type="transmembrane region" description="Helical" evidence="2">
    <location>
        <begin position="342"/>
        <end position="366"/>
    </location>
</feature>
<organism evidence="3 4">
    <name type="scientific">Pristionchus pacificus</name>
    <name type="common">Parasitic nematode worm</name>
    <dbReference type="NCBI Taxonomy" id="54126"/>
    <lineage>
        <taxon>Eukaryota</taxon>
        <taxon>Metazoa</taxon>
        <taxon>Ecdysozoa</taxon>
        <taxon>Nematoda</taxon>
        <taxon>Chromadorea</taxon>
        <taxon>Rhabditida</taxon>
        <taxon>Rhabditina</taxon>
        <taxon>Diplogasteromorpha</taxon>
        <taxon>Diplogasteroidea</taxon>
        <taxon>Neodiplogasteridae</taxon>
        <taxon>Pristionchus</taxon>
    </lineage>
</organism>
<feature type="transmembrane region" description="Helical" evidence="2">
    <location>
        <begin position="220"/>
        <end position="244"/>
    </location>
</feature>
<keyword evidence="2" id="KW-0812">Transmembrane</keyword>
<feature type="transmembrane region" description="Helical" evidence="2">
    <location>
        <begin position="467"/>
        <end position="489"/>
    </location>
</feature>
<feature type="transmembrane region" description="Helical" evidence="2">
    <location>
        <begin position="386"/>
        <end position="412"/>
    </location>
</feature>
<evidence type="ECO:0000256" key="2">
    <source>
        <dbReference type="SAM" id="Phobius"/>
    </source>
</evidence>
<name>A0A2A6CRV3_PRIPA</name>
<evidence type="ECO:0000313" key="3">
    <source>
        <dbReference type="EnsemblMetazoa" id="PPA19023.1"/>
    </source>
</evidence>
<sequence length="515" mass="59214">RETREPGKGERRNFDGQLGSLPKCPPSLSTTTKMSPRALPKCPPTKMSPRSSLAVSYRFKEKIDGDETPIKNRKAKYVCMSCERSTSPGTKVTIRVFFPEDGQCVFLSNPADLAIDVTGLLMRSADPQSFSVPRLLSALDYCIERAADPPTFVPTIVDSLITFYAEVNQQELYKSKEFLRIIELIRVREMRDHAKTGDSLLTKPSREYMNSTLFEITDRVIGNFLMVIVAVTIPVNILVTSILFKNRKHHSMNNVYFQIYSLGSCLDLIAMINNYLGSIFPARGYFLHFYLSSTVPPKIFLILAWGIRFGQEFTSFLIAINRASAVVFPLRYDDIWNHYSRIICVFVQLVPCLVTGAMVAPADVYWKQKSGNWYIQFTNARFRSFLFKYAFLSQTAIVVAIVCCYAVLIYFFKARFRSLSEAARERNNQEQQLIFITMIVCSLEFVNFFFFLYVFGINTKVETRVFYFFYNAINDIYSVVPPYLLIIFCTPVRDRVLRLFGLKKDRLKTELLSTF</sequence>
<dbReference type="OrthoDB" id="5798218at2759"/>
<dbReference type="EnsemblMetazoa" id="PPA19023.1">
    <property type="protein sequence ID" value="PPA19023.1"/>
    <property type="gene ID" value="WBGene00108577"/>
</dbReference>
<keyword evidence="2" id="KW-1133">Transmembrane helix</keyword>
<dbReference type="CDD" id="cd00637">
    <property type="entry name" value="7tm_classA_rhodopsin-like"/>
    <property type="match status" value="1"/>
</dbReference>
<dbReference type="Proteomes" id="UP000005239">
    <property type="component" value="Unassembled WGS sequence"/>
</dbReference>
<feature type="transmembrane region" description="Helical" evidence="2">
    <location>
        <begin position="433"/>
        <end position="455"/>
    </location>
</feature>
<evidence type="ECO:0000313" key="4">
    <source>
        <dbReference type="Proteomes" id="UP000005239"/>
    </source>
</evidence>
<proteinExistence type="predicted"/>
<dbReference type="Pfam" id="PF10323">
    <property type="entry name" value="7TM_GPCR_Srv"/>
    <property type="match status" value="1"/>
</dbReference>
<dbReference type="AlphaFoldDB" id="A0A2A6CRV3"/>
<keyword evidence="4" id="KW-1185">Reference proteome</keyword>
<dbReference type="PANTHER" id="PTHR31748">
    <property type="entry name" value="SERPENTINE RECEPTOR, CLASS V"/>
    <property type="match status" value="1"/>
</dbReference>
<reference evidence="4" key="1">
    <citation type="journal article" date="2008" name="Nat. Genet.">
        <title>The Pristionchus pacificus genome provides a unique perspective on nematode lifestyle and parasitism.</title>
        <authorList>
            <person name="Dieterich C."/>
            <person name="Clifton S.W."/>
            <person name="Schuster L.N."/>
            <person name="Chinwalla A."/>
            <person name="Delehaunty K."/>
            <person name="Dinkelacker I."/>
            <person name="Fulton L."/>
            <person name="Fulton R."/>
            <person name="Godfrey J."/>
            <person name="Minx P."/>
            <person name="Mitreva M."/>
            <person name="Roeseler W."/>
            <person name="Tian H."/>
            <person name="Witte H."/>
            <person name="Yang S.P."/>
            <person name="Wilson R.K."/>
            <person name="Sommer R.J."/>
        </authorList>
    </citation>
    <scope>NUCLEOTIDE SEQUENCE [LARGE SCALE GENOMIC DNA]</scope>
    <source>
        <strain evidence="4">PS312</strain>
    </source>
</reference>
<accession>A0A2A6CRV3</accession>
<gene>
    <name evidence="3" type="primary">WBGene00108577</name>
</gene>
<dbReference type="PANTHER" id="PTHR31748:SF1">
    <property type="entry name" value="SERPENTINE RECEPTOR, CLASS V"/>
    <property type="match status" value="1"/>
</dbReference>
<feature type="compositionally biased region" description="Basic and acidic residues" evidence="1">
    <location>
        <begin position="1"/>
        <end position="14"/>
    </location>
</feature>
<dbReference type="SUPFAM" id="SSF81321">
    <property type="entry name" value="Family A G protein-coupled receptor-like"/>
    <property type="match status" value="1"/>
</dbReference>
<reference evidence="3" key="2">
    <citation type="submission" date="2022-06" db="UniProtKB">
        <authorList>
            <consortium name="EnsemblMetazoa"/>
        </authorList>
    </citation>
    <scope>IDENTIFICATION</scope>
    <source>
        <strain evidence="3">PS312</strain>
    </source>
</reference>
<accession>A0A8R1UES6</accession>
<keyword evidence="2" id="KW-0472">Membrane</keyword>
<dbReference type="Gene3D" id="1.20.1070.10">
    <property type="entry name" value="Rhodopsin 7-helix transmembrane proteins"/>
    <property type="match status" value="1"/>
</dbReference>
<protein>
    <submittedName>
        <fullName evidence="3">G protein-coupled receptor</fullName>
    </submittedName>
</protein>
<evidence type="ECO:0000256" key="1">
    <source>
        <dbReference type="SAM" id="MobiDB-lite"/>
    </source>
</evidence>